<dbReference type="InterPro" id="IPR017871">
    <property type="entry name" value="ABC_transporter-like_CS"/>
</dbReference>
<organism evidence="6">
    <name type="scientific">Proboscia inermis</name>
    <dbReference type="NCBI Taxonomy" id="420281"/>
    <lineage>
        <taxon>Eukaryota</taxon>
        <taxon>Sar</taxon>
        <taxon>Stramenopiles</taxon>
        <taxon>Ochrophyta</taxon>
        <taxon>Bacillariophyta</taxon>
        <taxon>Coscinodiscophyceae</taxon>
        <taxon>Rhizosoleniophycidae</taxon>
        <taxon>Rhizosoleniales</taxon>
        <taxon>Rhizosoleniaceae</taxon>
        <taxon>Proboscia</taxon>
    </lineage>
</organism>
<dbReference type="InterPro" id="IPR032781">
    <property type="entry name" value="ABC_tran_Xtn"/>
</dbReference>
<evidence type="ECO:0000256" key="3">
    <source>
        <dbReference type="ARBA" id="ARBA00022840"/>
    </source>
</evidence>
<proteinExistence type="predicted"/>
<dbReference type="PROSITE" id="PS00211">
    <property type="entry name" value="ABC_TRANSPORTER_1"/>
    <property type="match status" value="1"/>
</dbReference>
<dbReference type="PANTHER" id="PTHR19211">
    <property type="entry name" value="ATP-BINDING TRANSPORT PROTEIN-RELATED"/>
    <property type="match status" value="1"/>
</dbReference>
<sequence length="694" mass="78438">MSKYNEKQARKAEFAMNKDLDTGGDSINFDGIAASDVRDAAMGKGDEELFEKKLSKEEKKAAAKAAREAKKKAKEAKGGGKKTPKKKKKGFSEEKKDDAENSKSLLDPFAGLTIEQRKREEALEQLSADNILVTYEAKKVKMLATTRDINVSGVSVNFHGKSLLEETDLVINYGNRYGFIGPNGSGKSTVMKAIAARAIPIPDGLDIYFLDCEYPALRDKTALQAVFECNGEINELETQAEYLNDKMGDCEDEEEQMSIQNQLEKVYERLDQLDVNTAEARATSILHGLGFTRAMQDQCTASFSGGWRMRVALARALYLQPEFLLLDEPTNHLDMDAVIWLEEYLSKWTKILFFVCHSQDFMNNVCTHIVRLDMTFKKLKYYSGNYDTYVETRRAQDMVQLRQYETEQREIDDIKDFIARFGHGTVKMVRQAQSREKLLQKKLEAGLTPRPEVDNEYDWSFPDAGDLPVPVLSIENVSFSYPNSPQLYSGVDFGVDLQTRVALVGPNGAGKTTLFKLMIGDLNPTKGMVKKNTHLKFSRFTQHFEEKLDLSMTPIDFFKQKVMPKEPIEKIRPLLGRYGCTGDQQGQVMNQLSAGQKARIVFAIIGHEKPHLLLLDEPTNPLDMESIDALAKCLRNFKGGVVMISHDMRLISQCAQQILICDDKKITEYKGDIMKFKMNSRKAQNKKLAQHMNG</sequence>
<dbReference type="SMART" id="SM00382">
    <property type="entry name" value="AAA"/>
    <property type="match status" value="2"/>
</dbReference>
<keyword evidence="2" id="KW-0547">Nucleotide-binding</keyword>
<feature type="compositionally biased region" description="Basic and acidic residues" evidence="4">
    <location>
        <begin position="90"/>
        <end position="101"/>
    </location>
</feature>
<evidence type="ECO:0000256" key="1">
    <source>
        <dbReference type="ARBA" id="ARBA00022737"/>
    </source>
</evidence>
<feature type="domain" description="ABC transporter" evidence="5">
    <location>
        <begin position="472"/>
        <end position="688"/>
    </location>
</feature>
<dbReference type="InterPro" id="IPR027417">
    <property type="entry name" value="P-loop_NTPase"/>
</dbReference>
<dbReference type="InterPro" id="IPR003439">
    <property type="entry name" value="ABC_transporter-like_ATP-bd"/>
</dbReference>
<evidence type="ECO:0000313" key="6">
    <source>
        <dbReference type="EMBL" id="CAD8409370.1"/>
    </source>
</evidence>
<dbReference type="AlphaFoldDB" id="A0A7S0GCV6"/>
<evidence type="ECO:0000256" key="4">
    <source>
        <dbReference type="SAM" id="MobiDB-lite"/>
    </source>
</evidence>
<dbReference type="FunFam" id="3.40.50.300:FF:000104">
    <property type="entry name" value="ATP-binding cassette sub-family F member 3"/>
    <property type="match status" value="1"/>
</dbReference>
<dbReference type="Pfam" id="PF12848">
    <property type="entry name" value="ABC_tran_Xtn"/>
    <property type="match status" value="1"/>
</dbReference>
<dbReference type="Pfam" id="PF00005">
    <property type="entry name" value="ABC_tran"/>
    <property type="match status" value="2"/>
</dbReference>
<name>A0A7S0GCV6_9STRA</name>
<dbReference type="InterPro" id="IPR050611">
    <property type="entry name" value="ABCF"/>
</dbReference>
<dbReference type="CDD" id="cd03221">
    <property type="entry name" value="ABCF_EF-3"/>
    <property type="match status" value="2"/>
</dbReference>
<protein>
    <recommendedName>
        <fullName evidence="5">ABC transporter domain-containing protein</fullName>
    </recommendedName>
</protein>
<dbReference type="GO" id="GO:0016887">
    <property type="term" value="F:ATP hydrolysis activity"/>
    <property type="evidence" value="ECO:0007669"/>
    <property type="project" value="InterPro"/>
</dbReference>
<keyword evidence="3" id="KW-0067">ATP-binding</keyword>
<feature type="compositionally biased region" description="Basic and acidic residues" evidence="4">
    <location>
        <begin position="56"/>
        <end position="68"/>
    </location>
</feature>
<accession>A0A7S0GCV6</accession>
<dbReference type="Gene3D" id="3.40.50.300">
    <property type="entry name" value="P-loop containing nucleotide triphosphate hydrolases"/>
    <property type="match status" value="2"/>
</dbReference>
<reference evidence="6" key="1">
    <citation type="submission" date="2021-01" db="EMBL/GenBank/DDBJ databases">
        <authorList>
            <person name="Corre E."/>
            <person name="Pelletier E."/>
            <person name="Niang G."/>
            <person name="Scheremetjew M."/>
            <person name="Finn R."/>
            <person name="Kale V."/>
            <person name="Holt S."/>
            <person name="Cochrane G."/>
            <person name="Meng A."/>
            <person name="Brown T."/>
            <person name="Cohen L."/>
        </authorList>
    </citation>
    <scope>NUCLEOTIDE SEQUENCE</scope>
    <source>
        <strain evidence="6">CCAP1064/1</strain>
    </source>
</reference>
<dbReference type="InterPro" id="IPR003593">
    <property type="entry name" value="AAA+_ATPase"/>
</dbReference>
<dbReference type="FunFam" id="3.40.50.300:FF:000011">
    <property type="entry name" value="Putative ABC transporter ATP-binding component"/>
    <property type="match status" value="1"/>
</dbReference>
<keyword evidence="1" id="KW-0677">Repeat</keyword>
<dbReference type="GO" id="GO:0005524">
    <property type="term" value="F:ATP binding"/>
    <property type="evidence" value="ECO:0007669"/>
    <property type="project" value="UniProtKB-KW"/>
</dbReference>
<evidence type="ECO:0000256" key="2">
    <source>
        <dbReference type="ARBA" id="ARBA00022741"/>
    </source>
</evidence>
<dbReference type="EMBL" id="HBEL01011565">
    <property type="protein sequence ID" value="CAD8409370.1"/>
    <property type="molecule type" value="Transcribed_RNA"/>
</dbReference>
<evidence type="ECO:0000259" key="5">
    <source>
        <dbReference type="PROSITE" id="PS50893"/>
    </source>
</evidence>
<feature type="domain" description="ABC transporter" evidence="5">
    <location>
        <begin position="146"/>
        <end position="399"/>
    </location>
</feature>
<dbReference type="PROSITE" id="PS50893">
    <property type="entry name" value="ABC_TRANSPORTER_2"/>
    <property type="match status" value="2"/>
</dbReference>
<feature type="compositionally biased region" description="Basic residues" evidence="4">
    <location>
        <begin position="69"/>
        <end position="89"/>
    </location>
</feature>
<feature type="region of interest" description="Disordered" evidence="4">
    <location>
        <begin position="56"/>
        <end position="102"/>
    </location>
</feature>
<dbReference type="PANTHER" id="PTHR19211:SF15">
    <property type="entry name" value="ATP-BINDING CASSETTE SUB-FAMILY F MEMBER 2"/>
    <property type="match status" value="1"/>
</dbReference>
<gene>
    <name evidence="6" type="ORF">PINE0816_LOCUS5493</name>
</gene>
<dbReference type="SUPFAM" id="SSF52540">
    <property type="entry name" value="P-loop containing nucleoside triphosphate hydrolases"/>
    <property type="match status" value="2"/>
</dbReference>